<dbReference type="AlphaFoldDB" id="H1SF52"/>
<dbReference type="InterPro" id="IPR036938">
    <property type="entry name" value="PAP2/HPO_sf"/>
</dbReference>
<feature type="transmembrane region" description="Helical" evidence="1">
    <location>
        <begin position="6"/>
        <end position="27"/>
    </location>
</feature>
<dbReference type="SUPFAM" id="SSF48317">
    <property type="entry name" value="Acid phosphatase/Vanadium-dependent haloperoxidase"/>
    <property type="match status" value="1"/>
</dbReference>
<dbReference type="InterPro" id="IPR000326">
    <property type="entry name" value="PAP2/HPO"/>
</dbReference>
<organism evidence="3 4">
    <name type="scientific">Cupriavidus basilensis OR16</name>
    <dbReference type="NCBI Taxonomy" id="1127483"/>
    <lineage>
        <taxon>Bacteria</taxon>
        <taxon>Pseudomonadati</taxon>
        <taxon>Pseudomonadota</taxon>
        <taxon>Betaproteobacteria</taxon>
        <taxon>Burkholderiales</taxon>
        <taxon>Burkholderiaceae</taxon>
        <taxon>Cupriavidus</taxon>
    </lineage>
</organism>
<feature type="transmembrane region" description="Helical" evidence="1">
    <location>
        <begin position="219"/>
        <end position="237"/>
    </location>
</feature>
<sequence>MVGLLALFALLLLCVVRGLLLVIRPLVRRLDTARLRGRDALRERSGARWPRVASMLERDIVELLLLAVAGVLLLACAAALLWLGESIAEGAPLVQVDQAVFAQLRAWQQGWLDTAMVALTELGGARVSVAVGVAVFGWLAWRRAWVAAAYWVGALVGARACVMVLKLALERSRPASIYGGLESFSFPSGHATSSMVTYGFLAFLLCLRQPWRVRMPVVALTAVVVTLICLSRLYLGMHWLSDVLAGCALGLAWIVLLGTAYATLHVPERLAPLRLGAVAAAAVVVVGAWIVVFQLPATVERYRRALTAGTAPPAAAARPATDRSCDGRCPALQSGIPLLRSLPISSGSA</sequence>
<feature type="transmembrane region" description="Helical" evidence="1">
    <location>
        <begin position="275"/>
        <end position="295"/>
    </location>
</feature>
<dbReference type="CDD" id="cd03392">
    <property type="entry name" value="PAP2_like_2"/>
    <property type="match status" value="1"/>
</dbReference>
<feature type="transmembrane region" description="Helical" evidence="1">
    <location>
        <begin position="189"/>
        <end position="207"/>
    </location>
</feature>
<feature type="transmembrane region" description="Helical" evidence="1">
    <location>
        <begin position="123"/>
        <end position="141"/>
    </location>
</feature>
<dbReference type="Pfam" id="PF01569">
    <property type="entry name" value="PAP2"/>
    <property type="match status" value="1"/>
</dbReference>
<evidence type="ECO:0000313" key="3">
    <source>
        <dbReference type="EMBL" id="EHP38877.1"/>
    </source>
</evidence>
<evidence type="ECO:0000256" key="1">
    <source>
        <dbReference type="SAM" id="Phobius"/>
    </source>
</evidence>
<dbReference type="EMBL" id="AHJE01000105">
    <property type="protein sequence ID" value="EHP38877.1"/>
    <property type="molecule type" value="Genomic_DNA"/>
</dbReference>
<dbReference type="PANTHER" id="PTHR14969">
    <property type="entry name" value="SPHINGOSINE-1-PHOSPHATE PHOSPHOHYDROLASE"/>
    <property type="match status" value="1"/>
</dbReference>
<dbReference type="Proteomes" id="UP000005808">
    <property type="component" value="Unassembled WGS sequence"/>
</dbReference>
<dbReference type="PANTHER" id="PTHR14969:SF13">
    <property type="entry name" value="AT30094P"/>
    <property type="match status" value="1"/>
</dbReference>
<accession>H1SF52</accession>
<feature type="transmembrane region" description="Helical" evidence="1">
    <location>
        <begin position="243"/>
        <end position="263"/>
    </location>
</feature>
<keyword evidence="1" id="KW-0812">Transmembrane</keyword>
<feature type="transmembrane region" description="Helical" evidence="1">
    <location>
        <begin position="63"/>
        <end position="83"/>
    </location>
</feature>
<feature type="domain" description="Phosphatidic acid phosphatase type 2/haloperoxidase" evidence="2">
    <location>
        <begin position="147"/>
        <end position="258"/>
    </location>
</feature>
<keyword evidence="1" id="KW-1133">Transmembrane helix</keyword>
<dbReference type="Gene3D" id="1.20.144.10">
    <property type="entry name" value="Phosphatidic acid phosphatase type 2/haloperoxidase"/>
    <property type="match status" value="2"/>
</dbReference>
<gene>
    <name evidence="3" type="ORF">OR16_34768</name>
</gene>
<proteinExistence type="predicted"/>
<reference evidence="3 4" key="1">
    <citation type="journal article" date="2012" name="J. Bacteriol.">
        <title>De Novo Genome Project of Cupriavidus basilensis OR16.</title>
        <authorList>
            <person name="Cserhati M."/>
            <person name="Kriszt B."/>
            <person name="Szoboszlay S."/>
            <person name="Toth A."/>
            <person name="Szabo I."/>
            <person name="Tancsics A."/>
            <person name="Nagy I."/>
            <person name="Horvath B."/>
            <person name="Nagy I."/>
            <person name="Kukolya J."/>
        </authorList>
    </citation>
    <scope>NUCLEOTIDE SEQUENCE [LARGE SCALE GENOMIC DNA]</scope>
    <source>
        <strain evidence="3 4">OR16</strain>
    </source>
</reference>
<protein>
    <submittedName>
        <fullName evidence="3">Membrane-associated phospholipid phosphatase</fullName>
    </submittedName>
</protein>
<evidence type="ECO:0000259" key="2">
    <source>
        <dbReference type="SMART" id="SM00014"/>
    </source>
</evidence>
<feature type="transmembrane region" description="Helical" evidence="1">
    <location>
        <begin position="148"/>
        <end position="169"/>
    </location>
</feature>
<keyword evidence="1" id="KW-0472">Membrane</keyword>
<name>H1SF52_9BURK</name>
<dbReference type="SMART" id="SM00014">
    <property type="entry name" value="acidPPc"/>
    <property type="match status" value="1"/>
</dbReference>
<evidence type="ECO:0000313" key="4">
    <source>
        <dbReference type="Proteomes" id="UP000005808"/>
    </source>
</evidence>
<comment type="caution">
    <text evidence="3">The sequence shown here is derived from an EMBL/GenBank/DDBJ whole genome shotgun (WGS) entry which is preliminary data.</text>
</comment>